<name>A0A7C4GIF4_9BACT</name>
<accession>A0A7C4GIF4</accession>
<dbReference type="Gene3D" id="6.10.250.2410">
    <property type="match status" value="1"/>
</dbReference>
<sequence>MELLFKLEQFEGPLDLLVYLVQKKQIDIRQLSISQLADEFVFYLKQMEQLNLNVTSEFIATAAYLLELKSKSLLPTLSEREQKEYERSKELLFRKIEEYARLKELVEYVSSKENVDEYPVKVAHIFPKVDERKLARIVKAALQEVDVKRKIYIIKKEKYSIEKVMEEIEQNYDVIHLYDLLRQSESRYEVIVKFLAVLELIRFEKFIIDEKLRLVKKKTKTPGDVHAKATENFEQ</sequence>
<dbReference type="PANTHER" id="PTHR33969">
    <property type="entry name" value="SEGREGATION AND CONDENSATION PROTEIN A"/>
    <property type="match status" value="1"/>
</dbReference>
<evidence type="ECO:0000313" key="2">
    <source>
        <dbReference type="EMBL" id="HGU40003.1"/>
    </source>
</evidence>
<gene>
    <name evidence="2" type="ORF">ENT77_02230</name>
</gene>
<dbReference type="InterPro" id="IPR003768">
    <property type="entry name" value="ScpA"/>
</dbReference>
<comment type="caution">
    <text evidence="2">The sequence shown here is derived from an EMBL/GenBank/DDBJ whole genome shotgun (WGS) entry which is preliminary data.</text>
</comment>
<dbReference type="EMBL" id="DSZY01000012">
    <property type="protein sequence ID" value="HGU40003.1"/>
    <property type="molecule type" value="Genomic_DNA"/>
</dbReference>
<reference evidence="2" key="1">
    <citation type="journal article" date="2020" name="mSystems">
        <title>Genome- and Community-Level Interaction Insights into Carbon Utilization and Element Cycling Functions of Hydrothermarchaeota in Hydrothermal Sediment.</title>
        <authorList>
            <person name="Zhou Z."/>
            <person name="Liu Y."/>
            <person name="Xu W."/>
            <person name="Pan J."/>
            <person name="Luo Z.H."/>
            <person name="Li M."/>
        </authorList>
    </citation>
    <scope>NUCLEOTIDE SEQUENCE [LARGE SCALE GENOMIC DNA]</scope>
    <source>
        <strain evidence="2">SpSt-609</strain>
    </source>
</reference>
<evidence type="ECO:0000256" key="1">
    <source>
        <dbReference type="ARBA" id="ARBA00044777"/>
    </source>
</evidence>
<dbReference type="Pfam" id="PF02616">
    <property type="entry name" value="SMC_ScpA"/>
    <property type="match status" value="1"/>
</dbReference>
<dbReference type="PANTHER" id="PTHR33969:SF2">
    <property type="entry name" value="SEGREGATION AND CONDENSATION PROTEIN A"/>
    <property type="match status" value="1"/>
</dbReference>
<organism evidence="2">
    <name type="scientific">Fervidobacterium thailandense</name>
    <dbReference type="NCBI Taxonomy" id="1008305"/>
    <lineage>
        <taxon>Bacteria</taxon>
        <taxon>Thermotogati</taxon>
        <taxon>Thermotogota</taxon>
        <taxon>Thermotogae</taxon>
        <taxon>Thermotogales</taxon>
        <taxon>Fervidobacteriaceae</taxon>
        <taxon>Fervidobacterium</taxon>
    </lineage>
</organism>
<protein>
    <recommendedName>
        <fullName evidence="1">Segregation and condensation protein A</fullName>
    </recommendedName>
</protein>
<dbReference type="AlphaFoldDB" id="A0A7C4GIF4"/>
<proteinExistence type="predicted"/>